<gene>
    <name evidence="2" type="ORF">S01H1_53331</name>
</gene>
<dbReference type="PANTHER" id="PTHR30006:SF24">
    <property type="entry name" value="SLL0237 PROTEIN"/>
    <property type="match status" value="1"/>
</dbReference>
<dbReference type="EMBL" id="BARS01034531">
    <property type="protein sequence ID" value="GAG23316.1"/>
    <property type="molecule type" value="Genomic_DNA"/>
</dbReference>
<name>X0XEB6_9ZZZZ</name>
<dbReference type="CDD" id="cd13518">
    <property type="entry name" value="PBP2_Fe3_thiamine_like"/>
    <property type="match status" value="1"/>
</dbReference>
<feature type="non-terminal residue" evidence="2">
    <location>
        <position position="259"/>
    </location>
</feature>
<dbReference type="Gene3D" id="3.40.190.10">
    <property type="entry name" value="Periplasmic binding protein-like II"/>
    <property type="match status" value="2"/>
</dbReference>
<feature type="non-terminal residue" evidence="2">
    <location>
        <position position="1"/>
    </location>
</feature>
<dbReference type="Pfam" id="PF13343">
    <property type="entry name" value="SBP_bac_6"/>
    <property type="match status" value="1"/>
</dbReference>
<evidence type="ECO:0008006" key="3">
    <source>
        <dbReference type="Google" id="ProtNLM"/>
    </source>
</evidence>
<evidence type="ECO:0000256" key="1">
    <source>
        <dbReference type="ARBA" id="ARBA00022729"/>
    </source>
</evidence>
<comment type="caution">
    <text evidence="2">The sequence shown here is derived from an EMBL/GenBank/DDBJ whole genome shotgun (WGS) entry which is preliminary data.</text>
</comment>
<organism evidence="2">
    <name type="scientific">marine sediment metagenome</name>
    <dbReference type="NCBI Taxonomy" id="412755"/>
    <lineage>
        <taxon>unclassified sequences</taxon>
        <taxon>metagenomes</taxon>
        <taxon>ecological metagenomes</taxon>
    </lineage>
</organism>
<proteinExistence type="predicted"/>
<dbReference type="PANTHER" id="PTHR30006">
    <property type="entry name" value="THIAMINE-BINDING PERIPLASMIC PROTEIN-RELATED"/>
    <property type="match status" value="1"/>
</dbReference>
<protein>
    <recommendedName>
        <fullName evidence="3">Extracellular solute-binding protein</fullName>
    </recommendedName>
</protein>
<reference evidence="2" key="1">
    <citation type="journal article" date="2014" name="Front. Microbiol.">
        <title>High frequency of phylogenetically diverse reductive dehalogenase-homologous genes in deep subseafloor sedimentary metagenomes.</title>
        <authorList>
            <person name="Kawai M."/>
            <person name="Futagami T."/>
            <person name="Toyoda A."/>
            <person name="Takaki Y."/>
            <person name="Nishi S."/>
            <person name="Hori S."/>
            <person name="Arai W."/>
            <person name="Tsubouchi T."/>
            <person name="Morono Y."/>
            <person name="Uchiyama I."/>
            <person name="Ito T."/>
            <person name="Fujiyama A."/>
            <person name="Inagaki F."/>
            <person name="Takami H."/>
        </authorList>
    </citation>
    <scope>NUCLEOTIDE SEQUENCE</scope>
    <source>
        <strain evidence="2">Expedition CK06-06</strain>
    </source>
</reference>
<keyword evidence="1" id="KW-0732">Signal</keyword>
<sequence length="259" mass="28250">TCLDQIYSEPILAAFEKSTGIRVLPVYDTEAAKTTGLINRLLARRDEPDCDVLWNNEHLQTARLARLGLLARYVSPQASRFPQRFRDGQGRWTGFAARMRVFIYNTQLVRPEKAPGTLADLTSPEWRGRGAIASPFFGTTLTHMVVLHHTWGPSRLSDFLAGLRANDVALCLGNAAVRDLVAAGERAFGLTDTDDAHAAMLDGKPVAVTIPDAAEGAVLIPNTVALIANCPHPQAGKRLIDHLLSPEVELRLARGRSAQ</sequence>
<accession>X0XEB6</accession>
<dbReference type="AlphaFoldDB" id="X0XEB6"/>
<dbReference type="SUPFAM" id="SSF53850">
    <property type="entry name" value="Periplasmic binding protein-like II"/>
    <property type="match status" value="1"/>
</dbReference>
<evidence type="ECO:0000313" key="2">
    <source>
        <dbReference type="EMBL" id="GAG23316.1"/>
    </source>
</evidence>